<keyword evidence="2" id="KW-1185">Reference proteome</keyword>
<reference evidence="1" key="1">
    <citation type="submission" date="2021-11" db="EMBL/GenBank/DDBJ databases">
        <title>Fusarium solani-melongenae Genome sequencing and assembly.</title>
        <authorList>
            <person name="Xie S."/>
            <person name="Huang L."/>
            <person name="Zhang X."/>
        </authorList>
    </citation>
    <scope>NUCLEOTIDE SEQUENCE</scope>
    <source>
        <strain evidence="1">CRI 24-3</strain>
    </source>
</reference>
<evidence type="ECO:0000313" key="1">
    <source>
        <dbReference type="EMBL" id="UPK90371.1"/>
    </source>
</evidence>
<dbReference type="Proteomes" id="UP000830768">
    <property type="component" value="Chromosome 1"/>
</dbReference>
<evidence type="ECO:0000313" key="2">
    <source>
        <dbReference type="Proteomes" id="UP000830768"/>
    </source>
</evidence>
<sequence>MLGVERRFFGKDPPPCLQATSNRHSSSVIEELKSRAPKRGDRIAYFYFTFNDSGCYGMAGLLRSMLQQLCLADSVDPLMEMLYQRCGLDPPCTKQMQDTLLAYLARVCVSENDADMAQAPRVYMVLDGLDEVPYWPDRTTLLRLIEQMAAKAHPLLHILVSSRPERDIEKEILRSGHWRTFDYSSSRAIGDIGIYVANHIKLTPKLASLPDYIKTNIQEKLVAGAGGMFRLTALQLQKLKKRRILRARDIQDTLSSLPKSLGATYERILREINPDLIYEAKTALQGLCFSSTLS</sequence>
<name>A0ACD3YN52_FUSSC</name>
<proteinExistence type="predicted"/>
<dbReference type="EMBL" id="CP090030">
    <property type="protein sequence ID" value="UPK90371.1"/>
    <property type="molecule type" value="Genomic_DNA"/>
</dbReference>
<accession>A0ACD3YN52</accession>
<protein>
    <submittedName>
        <fullName evidence="1">Uncharacterized protein</fullName>
    </submittedName>
</protein>
<gene>
    <name evidence="1" type="ORF">LCI18_001306</name>
</gene>
<organism evidence="1 2">
    <name type="scientific">Fusarium solani subsp. cucurbitae</name>
    <name type="common">Neocosmosporum cucurbitae</name>
    <dbReference type="NCBI Taxonomy" id="2747967"/>
    <lineage>
        <taxon>Eukaryota</taxon>
        <taxon>Fungi</taxon>
        <taxon>Dikarya</taxon>
        <taxon>Ascomycota</taxon>
        <taxon>Pezizomycotina</taxon>
        <taxon>Sordariomycetes</taxon>
        <taxon>Hypocreomycetidae</taxon>
        <taxon>Hypocreales</taxon>
        <taxon>Nectriaceae</taxon>
        <taxon>Fusarium</taxon>
        <taxon>Fusarium solani species complex</taxon>
    </lineage>
</organism>